<keyword evidence="3" id="KW-1185">Reference proteome</keyword>
<name>V4TV30_CITCL</name>
<protein>
    <submittedName>
        <fullName evidence="2">Uncharacterized protein</fullName>
    </submittedName>
</protein>
<dbReference type="AlphaFoldDB" id="V4TV30"/>
<dbReference type="Gramene" id="ESR57357">
    <property type="protein sequence ID" value="ESR57357"/>
    <property type="gene ID" value="CICLE_v10023413mg"/>
</dbReference>
<feature type="region of interest" description="Disordered" evidence="1">
    <location>
        <begin position="1"/>
        <end position="30"/>
    </location>
</feature>
<feature type="compositionally biased region" description="Polar residues" evidence="1">
    <location>
        <begin position="1"/>
        <end position="21"/>
    </location>
</feature>
<dbReference type="Proteomes" id="UP000030687">
    <property type="component" value="Unassembled WGS sequence"/>
</dbReference>
<dbReference type="InParanoid" id="V4TV30"/>
<reference evidence="2 3" key="1">
    <citation type="submission" date="2013-10" db="EMBL/GenBank/DDBJ databases">
        <authorList>
            <consortium name="International Citrus Genome Consortium"/>
            <person name="Jenkins J."/>
            <person name="Schmutz J."/>
            <person name="Prochnik S."/>
            <person name="Rokhsar D."/>
            <person name="Gmitter F."/>
            <person name="Ollitrault P."/>
            <person name="Machado M."/>
            <person name="Talon M."/>
            <person name="Wincker P."/>
            <person name="Jaillon O."/>
            <person name="Morgante M."/>
        </authorList>
    </citation>
    <scope>NUCLEOTIDE SEQUENCE</scope>
    <source>
        <strain evidence="3">cv. Clemenules</strain>
    </source>
</reference>
<organism evidence="2 3">
    <name type="scientific">Citrus clementina</name>
    <name type="common">Clementine</name>
    <name type="synonym">Citrus deliciosa x Citrus sinensis</name>
    <dbReference type="NCBI Taxonomy" id="85681"/>
    <lineage>
        <taxon>Eukaryota</taxon>
        <taxon>Viridiplantae</taxon>
        <taxon>Streptophyta</taxon>
        <taxon>Embryophyta</taxon>
        <taxon>Tracheophyta</taxon>
        <taxon>Spermatophyta</taxon>
        <taxon>Magnoliopsida</taxon>
        <taxon>eudicotyledons</taxon>
        <taxon>Gunneridae</taxon>
        <taxon>Pentapetalae</taxon>
        <taxon>rosids</taxon>
        <taxon>malvids</taxon>
        <taxon>Sapindales</taxon>
        <taxon>Rutaceae</taxon>
        <taxon>Aurantioideae</taxon>
        <taxon>Citrus</taxon>
    </lineage>
</organism>
<evidence type="ECO:0000313" key="3">
    <source>
        <dbReference type="Proteomes" id="UP000030687"/>
    </source>
</evidence>
<accession>V4TV30</accession>
<evidence type="ECO:0000256" key="1">
    <source>
        <dbReference type="SAM" id="MobiDB-lite"/>
    </source>
</evidence>
<gene>
    <name evidence="2" type="ORF">CICLE_v10023413mg</name>
</gene>
<dbReference type="EMBL" id="KI536661">
    <property type="protein sequence ID" value="ESR57357.1"/>
    <property type="molecule type" value="Genomic_DNA"/>
</dbReference>
<evidence type="ECO:0000313" key="2">
    <source>
        <dbReference type="EMBL" id="ESR57357.1"/>
    </source>
</evidence>
<proteinExistence type="predicted"/>
<sequence length="87" mass="9400">METQSGSPASPHIHSTNLNSTPPLPQTPQAPCDLPLYRHCLTIPPSSLSTSTTCETTARHAFATLHHHAPLPSSCRRAFVIFETSNP</sequence>
<dbReference type="KEGG" id="cic:CICLE_v10023413mg"/>